<dbReference type="Pfam" id="PF00379">
    <property type="entry name" value="Chitin_bind_4"/>
    <property type="match status" value="1"/>
</dbReference>
<name>A0A226F1S8_FOLCA</name>
<dbReference type="OrthoDB" id="6427684at2759"/>
<comment type="caution">
    <text evidence="4">The sequence shown here is derived from an EMBL/GenBank/DDBJ whole genome shotgun (WGS) entry which is preliminary data.</text>
</comment>
<feature type="signal peptide" evidence="3">
    <location>
        <begin position="1"/>
        <end position="27"/>
    </location>
</feature>
<evidence type="ECO:0000256" key="2">
    <source>
        <dbReference type="PROSITE-ProRule" id="PRU00497"/>
    </source>
</evidence>
<dbReference type="PANTHER" id="PTHR12236:SF95">
    <property type="entry name" value="CUTICULAR PROTEIN 76BD, ISOFORM C-RELATED"/>
    <property type="match status" value="1"/>
</dbReference>
<evidence type="ECO:0000256" key="1">
    <source>
        <dbReference type="ARBA" id="ARBA00022460"/>
    </source>
</evidence>
<dbReference type="GO" id="GO:0042302">
    <property type="term" value="F:structural constituent of cuticle"/>
    <property type="evidence" value="ECO:0007669"/>
    <property type="project" value="UniProtKB-UniRule"/>
</dbReference>
<dbReference type="InterPro" id="IPR051217">
    <property type="entry name" value="Insect_Cuticle_Struc_Prot"/>
</dbReference>
<dbReference type="Proteomes" id="UP000198287">
    <property type="component" value="Unassembled WGS sequence"/>
</dbReference>
<feature type="chain" id="PRO_5013053482" evidence="3">
    <location>
        <begin position="28"/>
        <end position="173"/>
    </location>
</feature>
<accession>A0A226F1S8</accession>
<dbReference type="EMBL" id="LNIX01000001">
    <property type="protein sequence ID" value="OXA63374.1"/>
    <property type="molecule type" value="Genomic_DNA"/>
</dbReference>
<reference evidence="4 5" key="1">
    <citation type="submission" date="2015-12" db="EMBL/GenBank/DDBJ databases">
        <title>The genome of Folsomia candida.</title>
        <authorList>
            <person name="Faddeeva A."/>
            <person name="Derks M.F."/>
            <person name="Anvar Y."/>
            <person name="Smit S."/>
            <person name="Van Straalen N."/>
            <person name="Roelofs D."/>
        </authorList>
    </citation>
    <scope>NUCLEOTIDE SEQUENCE [LARGE SCALE GENOMIC DNA]</scope>
    <source>
        <strain evidence="4 5">VU population</strain>
        <tissue evidence="4">Whole body</tissue>
    </source>
</reference>
<sequence length="173" mass="18615">MQQNSLVYCFLIVLTLLPEQGVKFVWSAGVDTTADVIEIEGAESGVIHGKGYGYGYGRKRYAHPKFHYNYGVNNKLTGDFKTAYEERDGPITKGSYSVLQSDGVLRTVNYIVDPVGGFQAKVINKGLSAHHGGVAYVNNPGGVGVGYLVPGYHGYGKGEGLHGGVGYHNHLYG</sequence>
<protein>
    <submittedName>
        <fullName evidence="4">Cuticle protein 21</fullName>
    </submittedName>
</protein>
<proteinExistence type="predicted"/>
<evidence type="ECO:0000313" key="4">
    <source>
        <dbReference type="EMBL" id="OXA63374.1"/>
    </source>
</evidence>
<dbReference type="AlphaFoldDB" id="A0A226F1S8"/>
<dbReference type="InterPro" id="IPR000618">
    <property type="entry name" value="Insect_cuticle"/>
</dbReference>
<keyword evidence="1 2" id="KW-0193">Cuticle</keyword>
<dbReference type="GO" id="GO:0005615">
    <property type="term" value="C:extracellular space"/>
    <property type="evidence" value="ECO:0007669"/>
    <property type="project" value="TreeGrafter"/>
</dbReference>
<evidence type="ECO:0000313" key="5">
    <source>
        <dbReference type="Proteomes" id="UP000198287"/>
    </source>
</evidence>
<evidence type="ECO:0000256" key="3">
    <source>
        <dbReference type="SAM" id="SignalP"/>
    </source>
</evidence>
<gene>
    <name evidence="4" type="ORF">Fcan01_01263</name>
</gene>
<keyword evidence="5" id="KW-1185">Reference proteome</keyword>
<dbReference type="PANTHER" id="PTHR12236">
    <property type="entry name" value="STRUCTURAL CONTITUENT OF CUTICLE"/>
    <property type="match status" value="1"/>
</dbReference>
<dbReference type="PROSITE" id="PS51155">
    <property type="entry name" value="CHIT_BIND_RR_2"/>
    <property type="match status" value="1"/>
</dbReference>
<organism evidence="4 5">
    <name type="scientific">Folsomia candida</name>
    <name type="common">Springtail</name>
    <dbReference type="NCBI Taxonomy" id="158441"/>
    <lineage>
        <taxon>Eukaryota</taxon>
        <taxon>Metazoa</taxon>
        <taxon>Ecdysozoa</taxon>
        <taxon>Arthropoda</taxon>
        <taxon>Hexapoda</taxon>
        <taxon>Collembola</taxon>
        <taxon>Entomobryomorpha</taxon>
        <taxon>Isotomoidea</taxon>
        <taxon>Isotomidae</taxon>
        <taxon>Proisotominae</taxon>
        <taxon>Folsomia</taxon>
    </lineage>
</organism>
<keyword evidence="3" id="KW-0732">Signal</keyword>
<dbReference type="PRINTS" id="PR00947">
    <property type="entry name" value="CUTICLE"/>
</dbReference>
<dbReference type="GO" id="GO:0031012">
    <property type="term" value="C:extracellular matrix"/>
    <property type="evidence" value="ECO:0007669"/>
    <property type="project" value="TreeGrafter"/>
</dbReference>